<dbReference type="AlphaFoldDB" id="M3B9E7"/>
<keyword evidence="2" id="KW-1185">Reference proteome</keyword>
<name>M3B9E7_PSEFD</name>
<reference evidence="1 2" key="1">
    <citation type="journal article" date="2012" name="PLoS Pathog.">
        <title>Diverse lifestyles and strategies of plant pathogenesis encoded in the genomes of eighteen Dothideomycetes fungi.</title>
        <authorList>
            <person name="Ohm R.A."/>
            <person name="Feau N."/>
            <person name="Henrissat B."/>
            <person name="Schoch C.L."/>
            <person name="Horwitz B.A."/>
            <person name="Barry K.W."/>
            <person name="Condon B.J."/>
            <person name="Copeland A.C."/>
            <person name="Dhillon B."/>
            <person name="Glaser F."/>
            <person name="Hesse C.N."/>
            <person name="Kosti I."/>
            <person name="LaButti K."/>
            <person name="Lindquist E.A."/>
            <person name="Lucas S."/>
            <person name="Salamov A.A."/>
            <person name="Bradshaw R.E."/>
            <person name="Ciuffetti L."/>
            <person name="Hamelin R.C."/>
            <person name="Kema G.H.J."/>
            <person name="Lawrence C."/>
            <person name="Scott J.A."/>
            <person name="Spatafora J.W."/>
            <person name="Turgeon B.G."/>
            <person name="de Wit P.J.G.M."/>
            <person name="Zhong S."/>
            <person name="Goodwin S.B."/>
            <person name="Grigoriev I.V."/>
        </authorList>
    </citation>
    <scope>NUCLEOTIDE SEQUENCE [LARGE SCALE GENOMIC DNA]</scope>
    <source>
        <strain evidence="1 2">CIRAD86</strain>
    </source>
</reference>
<accession>M3B9E7</accession>
<gene>
    <name evidence="1" type="ORF">MYCFIDRAFT_181806</name>
</gene>
<dbReference type="VEuPathDB" id="FungiDB:MYCFIDRAFT_181806"/>
<proteinExistence type="predicted"/>
<dbReference type="RefSeq" id="XP_007923354.1">
    <property type="nucleotide sequence ID" value="XM_007925163.1"/>
</dbReference>
<dbReference type="HOGENOM" id="CLU_3051396_0_0_1"/>
<organism evidence="1 2">
    <name type="scientific">Pseudocercospora fijiensis (strain CIRAD86)</name>
    <name type="common">Black leaf streak disease fungus</name>
    <name type="synonym">Mycosphaerella fijiensis</name>
    <dbReference type="NCBI Taxonomy" id="383855"/>
    <lineage>
        <taxon>Eukaryota</taxon>
        <taxon>Fungi</taxon>
        <taxon>Dikarya</taxon>
        <taxon>Ascomycota</taxon>
        <taxon>Pezizomycotina</taxon>
        <taxon>Dothideomycetes</taxon>
        <taxon>Dothideomycetidae</taxon>
        <taxon>Mycosphaerellales</taxon>
        <taxon>Mycosphaerellaceae</taxon>
        <taxon>Pseudocercospora</taxon>
    </lineage>
</organism>
<sequence>MNALDGQHPVNGWRTWSSISQPFVLMMNHSSPSTTHPCAKKIFAALVLLSFEMA</sequence>
<dbReference type="Proteomes" id="UP000016932">
    <property type="component" value="Unassembled WGS sequence"/>
</dbReference>
<dbReference type="KEGG" id="pfj:MYCFIDRAFT_181806"/>
<dbReference type="EMBL" id="KB446556">
    <property type="protein sequence ID" value="EME85883.1"/>
    <property type="molecule type" value="Genomic_DNA"/>
</dbReference>
<dbReference type="GeneID" id="19334574"/>
<evidence type="ECO:0000313" key="1">
    <source>
        <dbReference type="EMBL" id="EME85883.1"/>
    </source>
</evidence>
<evidence type="ECO:0000313" key="2">
    <source>
        <dbReference type="Proteomes" id="UP000016932"/>
    </source>
</evidence>
<protein>
    <submittedName>
        <fullName evidence="1">Uncharacterized protein</fullName>
    </submittedName>
</protein>